<dbReference type="InterPro" id="IPR050736">
    <property type="entry name" value="Sensor_HK_Regulatory"/>
</dbReference>
<dbReference type="Pfam" id="PF02518">
    <property type="entry name" value="HATPase_c"/>
    <property type="match status" value="1"/>
</dbReference>
<name>A0ABM7GJK1_9GAMM</name>
<dbReference type="InterPro" id="IPR036890">
    <property type="entry name" value="HATPase_C_sf"/>
</dbReference>
<dbReference type="InterPro" id="IPR004358">
    <property type="entry name" value="Sig_transdc_His_kin-like_C"/>
</dbReference>
<accession>A0ABM7GJK1</accession>
<reference evidence="8" key="1">
    <citation type="journal article" date="2019" name="Microbiol. Resour. Announc.">
        <title>Complete Genome Sequence of Halomonas olivaria, a Moderately Halophilic Bacterium Isolated from Olive Processing Effluents, Obtained by Nanopore Sequencing.</title>
        <authorList>
            <person name="Nagata S."/>
            <person name="Ii K.M."/>
            <person name="Tsukimi T."/>
            <person name="Miura M.C."/>
            <person name="Galipon J."/>
            <person name="Arakawa K."/>
        </authorList>
    </citation>
    <scope>NUCLEOTIDE SEQUENCE [LARGE SCALE GENOMIC DNA]</scope>
    <source>
        <strain evidence="8">TYRC17</strain>
    </source>
</reference>
<organism evidence="7 8">
    <name type="scientific">Vreelandella olivaria</name>
    <dbReference type="NCBI Taxonomy" id="390919"/>
    <lineage>
        <taxon>Bacteria</taxon>
        <taxon>Pseudomonadati</taxon>
        <taxon>Pseudomonadota</taxon>
        <taxon>Gammaproteobacteria</taxon>
        <taxon>Oceanospirillales</taxon>
        <taxon>Halomonadaceae</taxon>
        <taxon>Vreelandella</taxon>
    </lineage>
</organism>
<dbReference type="PRINTS" id="PR00344">
    <property type="entry name" value="BCTRLSENSOR"/>
</dbReference>
<evidence type="ECO:0000313" key="7">
    <source>
        <dbReference type="EMBL" id="BBI50618.1"/>
    </source>
</evidence>
<dbReference type="SMART" id="SM00387">
    <property type="entry name" value="HATPase_c"/>
    <property type="match status" value="1"/>
</dbReference>
<evidence type="ECO:0000313" key="8">
    <source>
        <dbReference type="Proteomes" id="UP000289555"/>
    </source>
</evidence>
<dbReference type="PANTHER" id="PTHR43711">
    <property type="entry name" value="TWO-COMPONENT HISTIDINE KINASE"/>
    <property type="match status" value="1"/>
</dbReference>
<evidence type="ECO:0000259" key="6">
    <source>
        <dbReference type="PROSITE" id="PS50109"/>
    </source>
</evidence>
<dbReference type="EC" id="2.7.13.3" evidence="2"/>
<protein>
    <recommendedName>
        <fullName evidence="2">histidine kinase</fullName>
        <ecNumber evidence="2">2.7.13.3</ecNumber>
    </recommendedName>
</protein>
<dbReference type="Proteomes" id="UP000289555">
    <property type="component" value="Chromosome"/>
</dbReference>
<feature type="domain" description="Histidine kinase" evidence="6">
    <location>
        <begin position="1"/>
        <end position="127"/>
    </location>
</feature>
<keyword evidence="8" id="KW-1185">Reference proteome</keyword>
<evidence type="ECO:0000256" key="4">
    <source>
        <dbReference type="ARBA" id="ARBA00022777"/>
    </source>
</evidence>
<dbReference type="InterPro" id="IPR003594">
    <property type="entry name" value="HATPase_dom"/>
</dbReference>
<keyword evidence="4" id="KW-0418">Kinase</keyword>
<dbReference type="InterPro" id="IPR005467">
    <property type="entry name" value="His_kinase_dom"/>
</dbReference>
<keyword evidence="3" id="KW-0808">Transferase</keyword>
<dbReference type="Gene3D" id="3.30.565.10">
    <property type="entry name" value="Histidine kinase-like ATPase, C-terminal domain"/>
    <property type="match status" value="1"/>
</dbReference>
<dbReference type="SUPFAM" id="SSF55874">
    <property type="entry name" value="ATPase domain of HSP90 chaperone/DNA topoisomerase II/histidine kinase"/>
    <property type="match status" value="1"/>
</dbReference>
<sequence>MEADPAMVVGDHDRLEQVIINLLDNAGKFADREQPKVRLTLYRYRRHYRLSVEDNGAGISEEERERVFEKFHQIQQDDDIPRGRPRGSGLGLPISRGIIAHLGGRLWVEDAKTLGGACLTLELPAAPDKAALCPVLGVFHSLDKDSDLL</sequence>
<evidence type="ECO:0000256" key="3">
    <source>
        <dbReference type="ARBA" id="ARBA00022679"/>
    </source>
</evidence>
<comment type="catalytic activity">
    <reaction evidence="1">
        <text>ATP + protein L-histidine = ADP + protein N-phospho-L-histidine.</text>
        <dbReference type="EC" id="2.7.13.3"/>
    </reaction>
</comment>
<evidence type="ECO:0000256" key="2">
    <source>
        <dbReference type="ARBA" id="ARBA00012438"/>
    </source>
</evidence>
<dbReference type="PANTHER" id="PTHR43711:SF1">
    <property type="entry name" value="HISTIDINE KINASE 1"/>
    <property type="match status" value="1"/>
</dbReference>
<proteinExistence type="predicted"/>
<gene>
    <name evidence="7" type="ORF">HORIV_30390</name>
</gene>
<evidence type="ECO:0000256" key="1">
    <source>
        <dbReference type="ARBA" id="ARBA00000085"/>
    </source>
</evidence>
<dbReference type="EMBL" id="AP019416">
    <property type="protein sequence ID" value="BBI50618.1"/>
    <property type="molecule type" value="Genomic_DNA"/>
</dbReference>
<keyword evidence="5" id="KW-0902">Two-component regulatory system</keyword>
<evidence type="ECO:0000256" key="5">
    <source>
        <dbReference type="ARBA" id="ARBA00023012"/>
    </source>
</evidence>
<dbReference type="PROSITE" id="PS50109">
    <property type="entry name" value="HIS_KIN"/>
    <property type="match status" value="1"/>
</dbReference>